<keyword evidence="4" id="KW-1185">Reference proteome</keyword>
<sequence length="87" mass="8920">MSHLTTGGRRVIAAASLLGLLATGAACGARTDTVKDLGSNLSGATGQQTQQDRSERSLDADARRAAHGRLPAPSPAPAGKRVPDYRP</sequence>
<accession>A0A7W3J1H4</accession>
<proteinExistence type="predicted"/>
<feature type="signal peptide" evidence="2">
    <location>
        <begin position="1"/>
        <end position="28"/>
    </location>
</feature>
<gene>
    <name evidence="3" type="ORF">FB382_002871</name>
</gene>
<feature type="compositionally biased region" description="Basic and acidic residues" evidence="1">
    <location>
        <begin position="52"/>
        <end position="64"/>
    </location>
</feature>
<comment type="caution">
    <text evidence="3">The sequence shown here is derived from an EMBL/GenBank/DDBJ whole genome shotgun (WGS) entry which is preliminary data.</text>
</comment>
<evidence type="ECO:0000256" key="1">
    <source>
        <dbReference type="SAM" id="MobiDB-lite"/>
    </source>
</evidence>
<dbReference type="EMBL" id="JACGXA010000001">
    <property type="protein sequence ID" value="MBA8804580.1"/>
    <property type="molecule type" value="Genomic_DNA"/>
</dbReference>
<dbReference type="RefSeq" id="WP_182540199.1">
    <property type="nucleotide sequence ID" value="NZ_JACGXA010000001.1"/>
</dbReference>
<dbReference type="Proteomes" id="UP000580910">
    <property type="component" value="Unassembled WGS sequence"/>
</dbReference>
<feature type="region of interest" description="Disordered" evidence="1">
    <location>
        <begin position="36"/>
        <end position="87"/>
    </location>
</feature>
<evidence type="ECO:0000313" key="3">
    <source>
        <dbReference type="EMBL" id="MBA8804580.1"/>
    </source>
</evidence>
<dbReference type="AlphaFoldDB" id="A0A7W3J1H4"/>
<feature type="compositionally biased region" description="Polar residues" evidence="1">
    <location>
        <begin position="39"/>
        <end position="51"/>
    </location>
</feature>
<organism evidence="3 4">
    <name type="scientific">Nocardioides ginsengisegetis</name>
    <dbReference type="NCBI Taxonomy" id="661491"/>
    <lineage>
        <taxon>Bacteria</taxon>
        <taxon>Bacillati</taxon>
        <taxon>Actinomycetota</taxon>
        <taxon>Actinomycetes</taxon>
        <taxon>Propionibacteriales</taxon>
        <taxon>Nocardioidaceae</taxon>
        <taxon>Nocardioides</taxon>
    </lineage>
</organism>
<name>A0A7W3J1H4_9ACTN</name>
<evidence type="ECO:0000256" key="2">
    <source>
        <dbReference type="SAM" id="SignalP"/>
    </source>
</evidence>
<evidence type="ECO:0000313" key="4">
    <source>
        <dbReference type="Proteomes" id="UP000580910"/>
    </source>
</evidence>
<keyword evidence="2" id="KW-0732">Signal</keyword>
<reference evidence="3 4" key="1">
    <citation type="submission" date="2020-07" db="EMBL/GenBank/DDBJ databases">
        <title>Sequencing the genomes of 1000 actinobacteria strains.</title>
        <authorList>
            <person name="Klenk H.-P."/>
        </authorList>
    </citation>
    <scope>NUCLEOTIDE SEQUENCE [LARGE SCALE GENOMIC DNA]</scope>
    <source>
        <strain evidence="3 4">DSM 21349</strain>
    </source>
</reference>
<protein>
    <submittedName>
        <fullName evidence="3">Uncharacterized protein</fullName>
    </submittedName>
</protein>
<feature type="chain" id="PRO_5031036822" evidence="2">
    <location>
        <begin position="29"/>
        <end position="87"/>
    </location>
</feature>